<feature type="region of interest" description="Disordered" evidence="1">
    <location>
        <begin position="303"/>
        <end position="343"/>
    </location>
</feature>
<evidence type="ECO:0000256" key="1">
    <source>
        <dbReference type="SAM" id="MobiDB-lite"/>
    </source>
</evidence>
<reference evidence="3 4" key="1">
    <citation type="submission" date="2019-06" db="EMBL/GenBank/DDBJ databases">
        <title>Sequencing the genomes of 1000 actinobacteria strains.</title>
        <authorList>
            <person name="Klenk H.-P."/>
        </authorList>
    </citation>
    <scope>NUCLEOTIDE SEQUENCE [LARGE SCALE GENOMIC DNA]</scope>
    <source>
        <strain evidence="3 4">DSM 25218</strain>
    </source>
</reference>
<evidence type="ECO:0008006" key="5">
    <source>
        <dbReference type="Google" id="ProtNLM"/>
    </source>
</evidence>
<keyword evidence="2" id="KW-0732">Signal</keyword>
<dbReference type="OrthoDB" id="928769at2"/>
<keyword evidence="4" id="KW-1185">Reference proteome</keyword>
<gene>
    <name evidence="3" type="ORF">FB381_2436</name>
</gene>
<dbReference type="AlphaFoldDB" id="A0A543A7G9"/>
<dbReference type="RefSeq" id="WP_141780525.1">
    <property type="nucleotide sequence ID" value="NZ_VFOV01000001.1"/>
</dbReference>
<protein>
    <recommendedName>
        <fullName evidence="5">SMP-30/gluconolaconase/LRE-like protein</fullName>
    </recommendedName>
</protein>
<evidence type="ECO:0000313" key="3">
    <source>
        <dbReference type="EMBL" id="TQL68545.1"/>
    </source>
</evidence>
<organism evidence="3 4">
    <name type="scientific">Nocardioides albertanoniae</name>
    <dbReference type="NCBI Taxonomy" id="1175486"/>
    <lineage>
        <taxon>Bacteria</taxon>
        <taxon>Bacillati</taxon>
        <taxon>Actinomycetota</taxon>
        <taxon>Actinomycetes</taxon>
        <taxon>Propionibacteriales</taxon>
        <taxon>Nocardioidaceae</taxon>
        <taxon>Nocardioides</taxon>
    </lineage>
</organism>
<dbReference type="InterPro" id="IPR015943">
    <property type="entry name" value="WD40/YVTN_repeat-like_dom_sf"/>
</dbReference>
<dbReference type="EMBL" id="VFOV01000001">
    <property type="protein sequence ID" value="TQL68545.1"/>
    <property type="molecule type" value="Genomic_DNA"/>
</dbReference>
<evidence type="ECO:0000313" key="4">
    <source>
        <dbReference type="Proteomes" id="UP000320209"/>
    </source>
</evidence>
<comment type="caution">
    <text evidence="3">The sequence shown here is derived from an EMBL/GenBank/DDBJ whole genome shotgun (WGS) entry which is preliminary data.</text>
</comment>
<sequence length="343" mass="36737">MLRTRFRPIIVALVSVIAVGASAPVAGASQPQSITALLTQPRCTDASATVSVFRQGGIPLVDWRENLEFDGRGLMWVSHSTKGIVEAYDPDGELVKTVKVASPGGIRVGPDGYMYVNYGVPVALESGIMRFDPTSAHPVAEVVVDGLSGINGLAIDDDGSFYLGREASRGILKVTPDGTIDHDWTAAADVFGTNGVTIADGRLYATALTDLTSPVAEVPLREPDQHRTLARLSAVPNVYKALDDLEVSGDHLLVTAFATGELLRVRAEARARRACCSAVYGSRRAYESLSVSARSTVTVRCSSPRRPAESCGSRSRRAPREAPDRSFALNHHRRPTDKAAQEQ</sequence>
<dbReference type="Gene3D" id="2.130.10.10">
    <property type="entry name" value="YVTN repeat-like/Quinoprotein amine dehydrogenase"/>
    <property type="match status" value="1"/>
</dbReference>
<feature type="signal peptide" evidence="2">
    <location>
        <begin position="1"/>
        <end position="23"/>
    </location>
</feature>
<proteinExistence type="predicted"/>
<dbReference type="Proteomes" id="UP000320209">
    <property type="component" value="Unassembled WGS sequence"/>
</dbReference>
<name>A0A543A7G9_9ACTN</name>
<accession>A0A543A7G9</accession>
<dbReference type="SUPFAM" id="SSF63829">
    <property type="entry name" value="Calcium-dependent phosphotriesterase"/>
    <property type="match status" value="1"/>
</dbReference>
<evidence type="ECO:0000256" key="2">
    <source>
        <dbReference type="SAM" id="SignalP"/>
    </source>
</evidence>
<feature type="chain" id="PRO_5039620335" description="SMP-30/gluconolaconase/LRE-like protein" evidence="2">
    <location>
        <begin position="24"/>
        <end position="343"/>
    </location>
</feature>